<evidence type="ECO:0000256" key="6">
    <source>
        <dbReference type="SAM" id="Phobius"/>
    </source>
</evidence>
<feature type="transmembrane region" description="Helical" evidence="6">
    <location>
        <begin position="35"/>
        <end position="55"/>
    </location>
</feature>
<dbReference type="GO" id="GO:0097623">
    <property type="term" value="P:potassium ion export across plasma membrane"/>
    <property type="evidence" value="ECO:0007669"/>
    <property type="project" value="TreeGrafter"/>
</dbReference>
<dbReference type="GO" id="GO:0015459">
    <property type="term" value="F:potassium channel regulator activity"/>
    <property type="evidence" value="ECO:0007669"/>
    <property type="project" value="TreeGrafter"/>
</dbReference>
<dbReference type="GO" id="GO:0005251">
    <property type="term" value="F:delayed rectifier potassium channel activity"/>
    <property type="evidence" value="ECO:0007669"/>
    <property type="project" value="TreeGrafter"/>
</dbReference>
<evidence type="ECO:0000256" key="1">
    <source>
        <dbReference type="ARBA" id="ARBA00004167"/>
    </source>
</evidence>
<evidence type="ECO:0000256" key="5">
    <source>
        <dbReference type="ARBA" id="ARBA00023136"/>
    </source>
</evidence>
<dbReference type="GO" id="GO:0086091">
    <property type="term" value="P:regulation of heart rate by cardiac conduction"/>
    <property type="evidence" value="ECO:0007669"/>
    <property type="project" value="TreeGrafter"/>
</dbReference>
<dbReference type="InterPro" id="IPR000369">
    <property type="entry name" value="K_chnl_KCNE"/>
</dbReference>
<dbReference type="Pfam" id="PF02060">
    <property type="entry name" value="ISK_Channel"/>
    <property type="match status" value="1"/>
</dbReference>
<evidence type="ECO:0000256" key="2">
    <source>
        <dbReference type="ARBA" id="ARBA00005688"/>
    </source>
</evidence>
<comment type="subcellular location">
    <subcellularLocation>
        <location evidence="1">Membrane</location>
        <topology evidence="1">Single-pass membrane protein</topology>
    </subcellularLocation>
</comment>
<gene>
    <name evidence="7" type="ORF">XELAEV_18000481mg</name>
</gene>
<evidence type="ECO:0000313" key="7">
    <source>
        <dbReference type="EMBL" id="OCT56214.1"/>
    </source>
</evidence>
<dbReference type="GO" id="GO:0044325">
    <property type="term" value="F:transmembrane transporter binding"/>
    <property type="evidence" value="ECO:0007669"/>
    <property type="project" value="TreeGrafter"/>
</dbReference>
<dbReference type="PANTHER" id="PTHR15282">
    <property type="entry name" value="POTASSIUM VOLTAGE-GATED CHANNEL SUBFAMILY E MEMBER 1, 3"/>
    <property type="match status" value="1"/>
</dbReference>
<comment type="similarity">
    <text evidence="2">Belongs to the potassium channel KCNE family.</text>
</comment>
<keyword evidence="5 6" id="KW-0472">Membrane</keyword>
<dbReference type="Proteomes" id="UP000694892">
    <property type="component" value="Unassembled WGS sequence"/>
</dbReference>
<dbReference type="AlphaFoldDB" id="A0A974BQF5"/>
<dbReference type="GO" id="GO:1902282">
    <property type="term" value="F:voltage-gated potassium channel activity involved in ventricular cardiac muscle cell action potential repolarization"/>
    <property type="evidence" value="ECO:0007669"/>
    <property type="project" value="TreeGrafter"/>
</dbReference>
<keyword evidence="4 6" id="KW-1133">Transmembrane helix</keyword>
<dbReference type="GO" id="GO:0008076">
    <property type="term" value="C:voltage-gated potassium channel complex"/>
    <property type="evidence" value="ECO:0007669"/>
    <property type="project" value="TreeGrafter"/>
</dbReference>
<keyword evidence="3 6" id="KW-0812">Transmembrane</keyword>
<organism evidence="7">
    <name type="scientific">Xenopus laevis</name>
    <name type="common">African clawed frog</name>
    <dbReference type="NCBI Taxonomy" id="8355"/>
    <lineage>
        <taxon>Eukaryota</taxon>
        <taxon>Metazoa</taxon>
        <taxon>Chordata</taxon>
        <taxon>Craniata</taxon>
        <taxon>Vertebrata</taxon>
        <taxon>Euteleostomi</taxon>
        <taxon>Amphibia</taxon>
        <taxon>Batrachia</taxon>
        <taxon>Anura</taxon>
        <taxon>Pipoidea</taxon>
        <taxon>Pipidae</taxon>
        <taxon>Xenopodinae</taxon>
        <taxon>Xenopus</taxon>
        <taxon>Xenopus</taxon>
    </lineage>
</organism>
<evidence type="ECO:0000256" key="3">
    <source>
        <dbReference type="ARBA" id="ARBA00022692"/>
    </source>
</evidence>
<reference evidence="7" key="1">
    <citation type="submission" date="2016-05" db="EMBL/GenBank/DDBJ databases">
        <title>WGS assembly of Xenopus laevis.</title>
        <authorList>
            <person name="Session A."/>
            <person name="Uno Y."/>
            <person name="Kwon T."/>
            <person name="Chapman J."/>
            <person name="Toyoda A."/>
            <person name="Takahashi S."/>
            <person name="Fukui A."/>
            <person name="Hikosaka A."/>
            <person name="Putnam N."/>
            <person name="Stites J."/>
            <person name="Van Heeringen S."/>
            <person name="Quigley I."/>
            <person name="Heinz S."/>
            <person name="Hellsten U."/>
            <person name="Lyons J."/>
            <person name="Suzuki A."/>
            <person name="Kondo M."/>
            <person name="Ogino H."/>
            <person name="Ochi H."/>
            <person name="Bogdanovic O."/>
            <person name="Lister R."/>
            <person name="Georgiou G."/>
            <person name="Paranjpe S."/>
            <person name="Van Kruijsbergen I."/>
            <person name="Mozaffari S."/>
            <person name="Shu S."/>
            <person name="Schmutz J."/>
            <person name="Jenkins J."/>
            <person name="Grimwood J."/>
            <person name="Carlson J."/>
            <person name="Mitros T."/>
            <person name="Simakov O."/>
            <person name="Heald R."/>
            <person name="Miller K."/>
            <person name="Haudenschild C."/>
            <person name="Kuroki Y."/>
            <person name="Tanaka T."/>
            <person name="Michiue T."/>
            <person name="Watanabe M."/>
            <person name="Kinoshita T."/>
            <person name="Ohta Y."/>
            <person name="Mawaribuchi S."/>
            <person name="Suzuki Y."/>
            <person name="Haramoto Y."/>
            <person name="Yamamoto T."/>
            <person name="Takagi C."/>
            <person name="Kitzman J."/>
            <person name="Shendure J."/>
            <person name="Nakayama T."/>
            <person name="Izutsu Y."/>
            <person name="Robert J."/>
            <person name="Dichmann D."/>
            <person name="Flajnik M."/>
            <person name="Houston D."/>
            <person name="Marcotte E."/>
            <person name="Wallingford J."/>
            <person name="Ito Y."/>
            <person name="Asashima M."/>
            <person name="Ueno N."/>
            <person name="Matsuda Y."/>
            <person name="Jan Veenstra G."/>
            <person name="Fujiyama A."/>
            <person name="Harland R."/>
            <person name="Taira M."/>
            <person name="Rokhsar D.S."/>
        </authorList>
    </citation>
    <scope>NUCLEOTIDE SEQUENCE</scope>
    <source>
        <strain evidence="7">J</strain>
        <tissue evidence="7">Blood</tissue>
    </source>
</reference>
<dbReference type="PANTHER" id="PTHR15282:SF9">
    <property type="entry name" value="POTASSIUM VOLTAGE-GATED CHANNEL SUBFAMILY E MEMBER 4"/>
    <property type="match status" value="1"/>
</dbReference>
<proteinExistence type="inferred from homology"/>
<sequence>MLRMEAINGTMASPAVSLSVDHPRKMSSGNDSHEYFYILIVMSFYGIFLMGIILVHMKTKRSDKEYNLLLLCSDEERQCMFSAIQENMGPAFSFAAYSMEASSLSSESSTSDVHLTIQEESPEGLLQDVPEV</sequence>
<dbReference type="EMBL" id="KV467347">
    <property type="protein sequence ID" value="OCT56214.1"/>
    <property type="molecule type" value="Genomic_DNA"/>
</dbReference>
<accession>A0A974BQF5</accession>
<name>A0A974BQF5_XENLA</name>
<protein>
    <submittedName>
        <fullName evidence="7">Uncharacterized protein</fullName>
    </submittedName>
</protein>
<dbReference type="GO" id="GO:0060307">
    <property type="term" value="P:regulation of ventricular cardiac muscle cell membrane repolarization"/>
    <property type="evidence" value="ECO:0007669"/>
    <property type="project" value="TreeGrafter"/>
</dbReference>
<evidence type="ECO:0000256" key="4">
    <source>
        <dbReference type="ARBA" id="ARBA00022989"/>
    </source>
</evidence>